<keyword evidence="3" id="KW-0325">Glycoprotein</keyword>
<evidence type="ECO:0000256" key="6">
    <source>
        <dbReference type="ARBA" id="ARBA00036824"/>
    </source>
</evidence>
<dbReference type="PANTHER" id="PTHR31297:SF34">
    <property type="entry name" value="GLUCAN 1,3-BETA-GLUCOSIDASE 2"/>
    <property type="match status" value="1"/>
</dbReference>
<keyword evidence="4" id="KW-0326">Glycosidase</keyword>
<keyword evidence="9" id="KW-0812">Transmembrane</keyword>
<keyword evidence="2" id="KW-0378">Hydrolase</keyword>
<dbReference type="InterPro" id="IPR017853">
    <property type="entry name" value="GH"/>
</dbReference>
<dbReference type="Proteomes" id="UP000283269">
    <property type="component" value="Unassembled WGS sequence"/>
</dbReference>
<dbReference type="OrthoDB" id="62120at2759"/>
<evidence type="ECO:0000313" key="10">
    <source>
        <dbReference type="EMBL" id="PPQ91355.1"/>
    </source>
</evidence>
<dbReference type="PANTHER" id="PTHR31297">
    <property type="entry name" value="GLUCAN ENDO-1,6-BETA-GLUCOSIDASE B"/>
    <property type="match status" value="1"/>
</dbReference>
<dbReference type="GO" id="GO:0009251">
    <property type="term" value="P:glucan catabolic process"/>
    <property type="evidence" value="ECO:0007669"/>
    <property type="project" value="TreeGrafter"/>
</dbReference>
<reference evidence="10 11" key="1">
    <citation type="journal article" date="2018" name="Evol. Lett.">
        <title>Horizontal gene cluster transfer increased hallucinogenic mushroom diversity.</title>
        <authorList>
            <person name="Reynolds H.T."/>
            <person name="Vijayakumar V."/>
            <person name="Gluck-Thaler E."/>
            <person name="Korotkin H.B."/>
            <person name="Matheny P.B."/>
            <person name="Slot J.C."/>
        </authorList>
    </citation>
    <scope>NUCLEOTIDE SEQUENCE [LARGE SCALE GENOMIC DNA]</scope>
    <source>
        <strain evidence="10 11">2631</strain>
    </source>
</reference>
<evidence type="ECO:0000256" key="9">
    <source>
        <dbReference type="SAM" id="Phobius"/>
    </source>
</evidence>
<dbReference type="InterPro" id="IPR050386">
    <property type="entry name" value="Glycosyl_hydrolase_5"/>
</dbReference>
<dbReference type="GO" id="GO:0005576">
    <property type="term" value="C:extracellular region"/>
    <property type="evidence" value="ECO:0007669"/>
    <property type="project" value="TreeGrafter"/>
</dbReference>
<evidence type="ECO:0000256" key="1">
    <source>
        <dbReference type="ARBA" id="ARBA00005641"/>
    </source>
</evidence>
<dbReference type="FunCoup" id="A0A409XKP5">
    <property type="interactions" value="20"/>
</dbReference>
<dbReference type="InParanoid" id="A0A409XKP5"/>
<keyword evidence="11" id="KW-1185">Reference proteome</keyword>
<gene>
    <name evidence="10" type="ORF">CVT25_004122</name>
</gene>
<proteinExistence type="inferred from homology"/>
<dbReference type="AlphaFoldDB" id="A0A409XKP5"/>
<keyword evidence="9" id="KW-0472">Membrane</keyword>
<evidence type="ECO:0000313" key="11">
    <source>
        <dbReference type="Proteomes" id="UP000283269"/>
    </source>
</evidence>
<dbReference type="GO" id="GO:0004338">
    <property type="term" value="F:glucan exo-1,3-beta-glucosidase activity"/>
    <property type="evidence" value="ECO:0007669"/>
    <property type="project" value="UniProtKB-EC"/>
</dbReference>
<feature type="transmembrane region" description="Helical" evidence="9">
    <location>
        <begin position="52"/>
        <end position="77"/>
    </location>
</feature>
<evidence type="ECO:0000256" key="7">
    <source>
        <dbReference type="ARBA" id="ARBA00038929"/>
    </source>
</evidence>
<comment type="similarity">
    <text evidence="1">Belongs to the glycosyl hydrolase 5 (cellulase A) family.</text>
</comment>
<dbReference type="EMBL" id="NHYD01001360">
    <property type="protein sequence ID" value="PPQ91355.1"/>
    <property type="molecule type" value="Genomic_DNA"/>
</dbReference>
<sequence length="675" mass="73103">MLDSHSPSASSQLLGVNKEADSVRESYLEGQETFPGAPKSKASSSRYSRRKIIAAVVIIVVIVIFLAVFLPVLFVVIRKRNGSHSGSGGSGVPNPSSPSGAITGGDGSVIKLDNGTTFTYRNPFGGFWVQDPGDPFSNNAQPNSWTPPLNTSWQWGKDRVYGVNLGGLFVLEPFISPLLFQKYPDARDEYTLSQAMMADQANGGLNQLEDHYNTFITEQDIAEIAGAGLNFLRIPLAFWAIETWEGEPYLAKTSWKYFLRVLEWARKYGLRVCLDLHAVPGSQNGLNHSGRLSPVNFLAGNMGLANAQRTLYYLRVITEFISQPEYRDLIPIFGIVNEALVGIIGVDSITSFYLEAHDMMRNITGLGEGHGPYIAIHDGFQPQTIWYNFLQGSDRIMLDQHPYFSFGGPQTAPIGIVGDQGIPGGVWPLNACNNWGPSTNASRANVGVVIAGEFTATPNDCGFWLLGVGSNSDNPVCPEFDAWESYNDTMKQGIQNFVSASMDAFGDWFFWTWKVGPTQAGRVEAPLWSYKLGLENGWVPKDPRTAFGMCASLGSSTENFNNTFQPWQTGTPSSIPASSTSSFPWPPTTMSGASVPISLLPTYTDTAPIITLPPATFTVAPSSITAPADGWFNTQDTEGGITTVDGCPYPSEYDGIFTVVPTAPCTGPGSVSTAS</sequence>
<dbReference type="Gene3D" id="3.20.20.80">
    <property type="entry name" value="Glycosidases"/>
    <property type="match status" value="1"/>
</dbReference>
<name>A0A409XKP5_PSICY</name>
<evidence type="ECO:0000256" key="4">
    <source>
        <dbReference type="ARBA" id="ARBA00023295"/>
    </source>
</evidence>
<evidence type="ECO:0000256" key="8">
    <source>
        <dbReference type="SAM" id="MobiDB-lite"/>
    </source>
</evidence>
<dbReference type="GO" id="GO:0071555">
    <property type="term" value="P:cell wall organization"/>
    <property type="evidence" value="ECO:0007669"/>
    <property type="project" value="UniProtKB-KW"/>
</dbReference>
<organism evidence="10 11">
    <name type="scientific">Psilocybe cyanescens</name>
    <dbReference type="NCBI Taxonomy" id="93625"/>
    <lineage>
        <taxon>Eukaryota</taxon>
        <taxon>Fungi</taxon>
        <taxon>Dikarya</taxon>
        <taxon>Basidiomycota</taxon>
        <taxon>Agaricomycotina</taxon>
        <taxon>Agaricomycetes</taxon>
        <taxon>Agaricomycetidae</taxon>
        <taxon>Agaricales</taxon>
        <taxon>Agaricineae</taxon>
        <taxon>Strophariaceae</taxon>
        <taxon>Psilocybe</taxon>
    </lineage>
</organism>
<keyword evidence="9" id="KW-1133">Transmembrane helix</keyword>
<comment type="caution">
    <text evidence="10">The sequence shown here is derived from an EMBL/GenBank/DDBJ whole genome shotgun (WGS) entry which is preliminary data.</text>
</comment>
<keyword evidence="5" id="KW-0961">Cell wall biogenesis/degradation</keyword>
<accession>A0A409XKP5</accession>
<dbReference type="SUPFAM" id="SSF51445">
    <property type="entry name" value="(Trans)glycosidases"/>
    <property type="match status" value="1"/>
</dbReference>
<dbReference type="GO" id="GO:0009986">
    <property type="term" value="C:cell surface"/>
    <property type="evidence" value="ECO:0007669"/>
    <property type="project" value="TreeGrafter"/>
</dbReference>
<feature type="region of interest" description="Disordered" evidence="8">
    <location>
        <begin position="83"/>
        <end position="106"/>
    </location>
</feature>
<protein>
    <recommendedName>
        <fullName evidence="7">glucan 1,3-beta-glucosidase</fullName>
        <ecNumber evidence="7">3.2.1.58</ecNumber>
    </recommendedName>
</protein>
<comment type="catalytic activity">
    <reaction evidence="6">
        <text>Successive hydrolysis of beta-D-glucose units from the non-reducing ends of (1-&gt;3)-beta-D-glucans, releasing alpha-glucose.</text>
        <dbReference type="EC" id="3.2.1.58"/>
    </reaction>
</comment>
<evidence type="ECO:0000256" key="5">
    <source>
        <dbReference type="ARBA" id="ARBA00023316"/>
    </source>
</evidence>
<evidence type="ECO:0000256" key="3">
    <source>
        <dbReference type="ARBA" id="ARBA00023180"/>
    </source>
</evidence>
<dbReference type="EC" id="3.2.1.58" evidence="7"/>
<evidence type="ECO:0000256" key="2">
    <source>
        <dbReference type="ARBA" id="ARBA00022801"/>
    </source>
</evidence>
<dbReference type="STRING" id="93625.A0A409XKP5"/>